<dbReference type="GeneID" id="20079768"/>
<dbReference type="InterPro" id="IPR036388">
    <property type="entry name" value="WH-like_DNA-bd_sf"/>
</dbReference>
<dbReference type="FunFam" id="1.10.10.60:FF:000110">
    <property type="entry name" value="Transcriptional adapter"/>
    <property type="match status" value="1"/>
</dbReference>
<dbReference type="GO" id="GO:0008270">
    <property type="term" value="F:zinc ion binding"/>
    <property type="evidence" value="ECO:0007669"/>
    <property type="project" value="UniProtKB-KW"/>
</dbReference>
<dbReference type="PIRSF" id="PIRSF025024">
    <property type="entry name" value="Transcriptional_adaptor_2"/>
    <property type="match status" value="1"/>
</dbReference>
<dbReference type="PROSITE" id="PS51294">
    <property type="entry name" value="HTH_MYB"/>
    <property type="match status" value="1"/>
</dbReference>
<dbReference type="SMART" id="SM00717">
    <property type="entry name" value="SANT"/>
    <property type="match status" value="1"/>
</dbReference>
<evidence type="ECO:0000259" key="11">
    <source>
        <dbReference type="PROSITE" id="PS51293"/>
    </source>
</evidence>
<dbReference type="GO" id="GO:0006357">
    <property type="term" value="P:regulation of transcription by RNA polymerase II"/>
    <property type="evidence" value="ECO:0007669"/>
    <property type="project" value="InterPro"/>
</dbReference>
<keyword evidence="5 7" id="KW-0804">Transcription</keyword>
<dbReference type="InterPro" id="IPR017884">
    <property type="entry name" value="SANT_dom"/>
</dbReference>
<dbReference type="Pfam" id="PF25299">
    <property type="entry name" value="ZZ_ADA2"/>
    <property type="match status" value="1"/>
</dbReference>
<dbReference type="InterPro" id="IPR017930">
    <property type="entry name" value="Myb_dom"/>
</dbReference>
<dbReference type="VEuPathDB" id="FungiDB:H310_02718"/>
<evidence type="ECO:0000313" key="13">
    <source>
        <dbReference type="EMBL" id="ETW06462.1"/>
    </source>
</evidence>
<evidence type="ECO:0000256" key="5">
    <source>
        <dbReference type="ARBA" id="ARBA00023163"/>
    </source>
</evidence>
<protein>
    <recommendedName>
        <fullName evidence="7">Transcriptional adapter</fullName>
    </recommendedName>
</protein>
<dbReference type="InterPro" id="IPR041983">
    <property type="entry name" value="ADA2-like_ZZ"/>
</dbReference>
<evidence type="ECO:0000256" key="4">
    <source>
        <dbReference type="ARBA" id="ARBA00023015"/>
    </source>
</evidence>
<dbReference type="InterPro" id="IPR007526">
    <property type="entry name" value="SWIRM"/>
</dbReference>
<dbReference type="Pfam" id="PF00249">
    <property type="entry name" value="Myb_DNA-binding"/>
    <property type="match status" value="1"/>
</dbReference>
<dbReference type="InterPro" id="IPR016827">
    <property type="entry name" value="Ada2/TADA2"/>
</dbReference>
<evidence type="ECO:0000259" key="10">
    <source>
        <dbReference type="PROSITE" id="PS50934"/>
    </source>
</evidence>
<evidence type="ECO:0000256" key="3">
    <source>
        <dbReference type="ARBA" id="ARBA00022833"/>
    </source>
</evidence>
<feature type="domain" description="SWIRM" evidence="10">
    <location>
        <begin position="345"/>
        <end position="440"/>
    </location>
</feature>
<dbReference type="OrthoDB" id="270417at2759"/>
<dbReference type="CDD" id="cd00167">
    <property type="entry name" value="SANT"/>
    <property type="match status" value="1"/>
</dbReference>
<dbReference type="PANTHER" id="PTHR12374">
    <property type="entry name" value="TRANSCRIPTIONAL ADAPTOR 2 ADA2 -RELATED"/>
    <property type="match status" value="1"/>
</dbReference>
<dbReference type="Pfam" id="PF22941">
    <property type="entry name" value="TADA2A-like_3rd"/>
    <property type="match status" value="1"/>
</dbReference>
<dbReference type="RefSeq" id="XP_008864537.1">
    <property type="nucleotide sequence ID" value="XM_008866315.1"/>
</dbReference>
<evidence type="ECO:0000259" key="12">
    <source>
        <dbReference type="PROSITE" id="PS51294"/>
    </source>
</evidence>
<keyword evidence="6 7" id="KW-0539">Nucleus</keyword>
<keyword evidence="2" id="KW-0863">Zinc-finger</keyword>
<keyword evidence="3" id="KW-0862">Zinc</keyword>
<comment type="subcellular location">
    <subcellularLocation>
        <location evidence="7">Nucleus</location>
    </subcellularLocation>
</comment>
<dbReference type="PROSITE" id="PS51293">
    <property type="entry name" value="SANT"/>
    <property type="match status" value="1"/>
</dbReference>
<evidence type="ECO:0000256" key="2">
    <source>
        <dbReference type="ARBA" id="ARBA00022771"/>
    </source>
</evidence>
<dbReference type="FunFam" id="1.10.10.10:FF:000087">
    <property type="entry name" value="Transcriptional adapter 2"/>
    <property type="match status" value="1"/>
</dbReference>
<keyword evidence="4 7" id="KW-0805">Transcription regulation</keyword>
<dbReference type="GO" id="GO:0006338">
    <property type="term" value="P:chromatin remodeling"/>
    <property type="evidence" value="ECO:0007669"/>
    <property type="project" value="TreeGrafter"/>
</dbReference>
<gene>
    <name evidence="13" type="ORF">H310_02718</name>
</gene>
<dbReference type="STRING" id="157072.A0A024UKU7"/>
<feature type="region of interest" description="Disordered" evidence="8">
    <location>
        <begin position="128"/>
        <end position="150"/>
    </location>
</feature>
<keyword evidence="1" id="KW-0479">Metal-binding</keyword>
<dbReference type="SUPFAM" id="SSF46689">
    <property type="entry name" value="Homeodomain-like"/>
    <property type="match status" value="2"/>
</dbReference>
<evidence type="ECO:0000256" key="6">
    <source>
        <dbReference type="ARBA" id="ARBA00023242"/>
    </source>
</evidence>
<dbReference type="InterPro" id="IPR055141">
    <property type="entry name" value="TADA2A_B-like_dom"/>
</dbReference>
<dbReference type="PROSITE" id="PS50090">
    <property type="entry name" value="MYB_LIKE"/>
    <property type="match status" value="1"/>
</dbReference>
<dbReference type="GO" id="GO:0003682">
    <property type="term" value="F:chromatin binding"/>
    <property type="evidence" value="ECO:0007669"/>
    <property type="project" value="TreeGrafter"/>
</dbReference>
<dbReference type="AlphaFoldDB" id="A0A024UKU7"/>
<dbReference type="Pfam" id="PF04433">
    <property type="entry name" value="SWIRM"/>
    <property type="match status" value="1"/>
</dbReference>
<feature type="domain" description="Myb-like" evidence="9">
    <location>
        <begin position="77"/>
        <end position="118"/>
    </location>
</feature>
<name>A0A024UKU7_9STRA</name>
<evidence type="ECO:0000256" key="8">
    <source>
        <dbReference type="SAM" id="MobiDB-lite"/>
    </source>
</evidence>
<evidence type="ECO:0000259" key="9">
    <source>
        <dbReference type="PROSITE" id="PS50090"/>
    </source>
</evidence>
<dbReference type="CDD" id="cd02335">
    <property type="entry name" value="ZZ_ADA2"/>
    <property type="match status" value="1"/>
</dbReference>
<dbReference type="Gene3D" id="1.10.10.60">
    <property type="entry name" value="Homeodomain-like"/>
    <property type="match status" value="1"/>
</dbReference>
<dbReference type="PROSITE" id="PS50934">
    <property type="entry name" value="SWIRM"/>
    <property type="match status" value="1"/>
</dbReference>
<feature type="domain" description="HTH myb-type" evidence="12">
    <location>
        <begin position="71"/>
        <end position="126"/>
    </location>
</feature>
<dbReference type="GO" id="GO:0005634">
    <property type="term" value="C:nucleus"/>
    <property type="evidence" value="ECO:0007669"/>
    <property type="project" value="UniProtKB-SubCell"/>
</dbReference>
<feature type="domain" description="SANT" evidence="11">
    <location>
        <begin position="74"/>
        <end position="126"/>
    </location>
</feature>
<proteinExistence type="predicted"/>
<dbReference type="Gene3D" id="1.10.10.10">
    <property type="entry name" value="Winged helix-like DNA-binding domain superfamily/Winged helix DNA-binding domain"/>
    <property type="match status" value="1"/>
</dbReference>
<dbReference type="GO" id="GO:0003713">
    <property type="term" value="F:transcription coactivator activity"/>
    <property type="evidence" value="ECO:0007669"/>
    <property type="project" value="InterPro"/>
</dbReference>
<dbReference type="InterPro" id="IPR000433">
    <property type="entry name" value="Znf_ZZ"/>
</dbReference>
<accession>A0A024UKU7</accession>
<reference evidence="13" key="1">
    <citation type="submission" date="2013-12" db="EMBL/GenBank/DDBJ databases">
        <title>The Genome Sequence of Aphanomyces invadans NJM9701.</title>
        <authorList>
            <consortium name="The Broad Institute Genomics Platform"/>
            <person name="Russ C."/>
            <person name="Tyler B."/>
            <person name="van West P."/>
            <person name="Dieguez-Uribeondo J."/>
            <person name="Young S.K."/>
            <person name="Zeng Q."/>
            <person name="Gargeya S."/>
            <person name="Fitzgerald M."/>
            <person name="Abouelleil A."/>
            <person name="Alvarado L."/>
            <person name="Chapman S.B."/>
            <person name="Gainer-Dewar J."/>
            <person name="Goldberg J."/>
            <person name="Griggs A."/>
            <person name="Gujja S."/>
            <person name="Hansen M."/>
            <person name="Howarth C."/>
            <person name="Imamovic A."/>
            <person name="Ireland A."/>
            <person name="Larimer J."/>
            <person name="McCowan C."/>
            <person name="Murphy C."/>
            <person name="Pearson M."/>
            <person name="Poon T.W."/>
            <person name="Priest M."/>
            <person name="Roberts A."/>
            <person name="Saif S."/>
            <person name="Shea T."/>
            <person name="Sykes S."/>
            <person name="Wortman J."/>
            <person name="Nusbaum C."/>
            <person name="Birren B."/>
        </authorList>
    </citation>
    <scope>NUCLEOTIDE SEQUENCE [LARGE SCALE GENOMIC DNA]</scope>
    <source>
        <strain evidence="13">NJM9701</strain>
    </source>
</reference>
<dbReference type="SUPFAM" id="SSF57850">
    <property type="entry name" value="RING/U-box"/>
    <property type="match status" value="1"/>
</dbReference>
<dbReference type="PANTHER" id="PTHR12374:SF20">
    <property type="entry name" value="TRANSCRIPTIONAL ADAPTER 2-ALPHA"/>
    <property type="match status" value="1"/>
</dbReference>
<dbReference type="EMBL" id="KI913955">
    <property type="protein sequence ID" value="ETW06462.1"/>
    <property type="molecule type" value="Genomic_DNA"/>
</dbReference>
<dbReference type="InterPro" id="IPR001005">
    <property type="entry name" value="SANT/Myb"/>
</dbReference>
<dbReference type="eggNOG" id="KOG0457">
    <property type="taxonomic scope" value="Eukaryota"/>
</dbReference>
<evidence type="ECO:0000256" key="1">
    <source>
        <dbReference type="ARBA" id="ARBA00022723"/>
    </source>
</evidence>
<evidence type="ECO:0000256" key="7">
    <source>
        <dbReference type="PIRNR" id="PIRNR025024"/>
    </source>
</evidence>
<dbReference type="InterPro" id="IPR009057">
    <property type="entry name" value="Homeodomain-like_sf"/>
</dbReference>
<organism evidence="13">
    <name type="scientific">Aphanomyces invadans</name>
    <dbReference type="NCBI Taxonomy" id="157072"/>
    <lineage>
        <taxon>Eukaryota</taxon>
        <taxon>Sar</taxon>
        <taxon>Stramenopiles</taxon>
        <taxon>Oomycota</taxon>
        <taxon>Saprolegniomycetes</taxon>
        <taxon>Saprolegniales</taxon>
        <taxon>Verrucalvaceae</taxon>
        <taxon>Aphanomyces</taxon>
    </lineage>
</organism>
<sequence>MGETKEKVTCMHCTRDLTRMIRITCAECPVTPSEKGPVVLCIECFSSGVEEVPGVPGHRKNHSYMVSDCLSFSILDSEWTADEELLLLEGIEMFGMGNWKDIAEHVGTKTDKKCESHYVVNYLKLSMTPDSPEKQSRSNAATNAADDDKEKMGSALAGYMPLRGDFDVEHDNDAELILADMEFSEDDHPTERELKLKVIAIYNAKLDERERRKKFVIEHQLLDYKKYQQNERRRPKDERELVMQLRPFARFHSKEEHDALVGGLVAAMRLRKQIALLQEYRRHGIRTLAEAELYEQDKRKREVDQALQKSRESASYLYESKGNSAKRHSRWLSRGQDGANARGDGNTPNDKACLALDGAPGAHLLTPSEKELCLKMQLLPKQYLVIKEALVRESFRLGHLDPTAAQKIVKIDATKTGTIYDFFVHAGWVKKAAGPTLQAVESSRSTGDGAVAVDTSNEIVQPSRAKKAKTTEV</sequence>